<accession>A0ABU0EZH7</accession>
<evidence type="ECO:0000256" key="1">
    <source>
        <dbReference type="SAM" id="MobiDB-lite"/>
    </source>
</evidence>
<feature type="compositionally biased region" description="Low complexity" evidence="1">
    <location>
        <begin position="144"/>
        <end position="155"/>
    </location>
</feature>
<protein>
    <submittedName>
        <fullName evidence="2">Uncharacterized protein</fullName>
    </submittedName>
</protein>
<feature type="compositionally biased region" description="Basic and acidic residues" evidence="1">
    <location>
        <begin position="43"/>
        <end position="61"/>
    </location>
</feature>
<evidence type="ECO:0000313" key="2">
    <source>
        <dbReference type="EMBL" id="MDQ0380712.1"/>
    </source>
</evidence>
<name>A0ABU0EZH7_9PSEU</name>
<feature type="region of interest" description="Disordered" evidence="1">
    <location>
        <begin position="135"/>
        <end position="272"/>
    </location>
</feature>
<keyword evidence="3" id="KW-1185">Reference proteome</keyword>
<feature type="region of interest" description="Disordered" evidence="1">
    <location>
        <begin position="43"/>
        <end position="86"/>
    </location>
</feature>
<dbReference type="Proteomes" id="UP001229651">
    <property type="component" value="Unassembled WGS sequence"/>
</dbReference>
<feature type="compositionally biased region" description="Basic and acidic residues" evidence="1">
    <location>
        <begin position="104"/>
        <end position="116"/>
    </location>
</feature>
<proteinExistence type="predicted"/>
<sequence length="272" mass="30013">MRWARLGGRSGWFFPRRAGFGGRADWAWFGVRRAAWLRRVRTDRSCRGQRRARTDRSRGGEPRWASGGGTNGPLTQRPAPTGQRPVHERTIRAVASVVGPTVRPRTDHPSRGERRCANGRAMNGPFMQWRASSGQRSALERSVHGTGTHGTATVTIDPPAMKPGRDLATPEGHQRRRNDEHHALHEARPRRTSPVQRPGHLQQARSLPPIPIAPSSNTTATADERRDPGLIGEDVGHQARSPSSRTGLAFAERSNRNRADPAARRGPPFPGQ</sequence>
<gene>
    <name evidence="2" type="ORF">FB470_004706</name>
</gene>
<feature type="compositionally biased region" description="Basic and acidic residues" evidence="1">
    <location>
        <begin position="177"/>
        <end position="189"/>
    </location>
</feature>
<evidence type="ECO:0000313" key="3">
    <source>
        <dbReference type="Proteomes" id="UP001229651"/>
    </source>
</evidence>
<organism evidence="2 3">
    <name type="scientific">Amycolatopsis thermophila</name>
    <dbReference type="NCBI Taxonomy" id="206084"/>
    <lineage>
        <taxon>Bacteria</taxon>
        <taxon>Bacillati</taxon>
        <taxon>Actinomycetota</taxon>
        <taxon>Actinomycetes</taxon>
        <taxon>Pseudonocardiales</taxon>
        <taxon>Pseudonocardiaceae</taxon>
        <taxon>Amycolatopsis</taxon>
    </lineage>
</organism>
<feature type="compositionally biased region" description="Basic and acidic residues" evidence="1">
    <location>
        <begin position="253"/>
        <end position="263"/>
    </location>
</feature>
<comment type="caution">
    <text evidence="2">The sequence shown here is derived from an EMBL/GenBank/DDBJ whole genome shotgun (WGS) entry which is preliminary data.</text>
</comment>
<feature type="region of interest" description="Disordered" evidence="1">
    <location>
        <begin position="101"/>
        <end position="120"/>
    </location>
</feature>
<reference evidence="2 3" key="1">
    <citation type="submission" date="2023-07" db="EMBL/GenBank/DDBJ databases">
        <title>Sequencing the genomes of 1000 actinobacteria strains.</title>
        <authorList>
            <person name="Klenk H.-P."/>
        </authorList>
    </citation>
    <scope>NUCLEOTIDE SEQUENCE [LARGE SCALE GENOMIC DNA]</scope>
    <source>
        <strain evidence="2 3">DSM 45805</strain>
    </source>
</reference>
<dbReference type="EMBL" id="JAUSUT010000001">
    <property type="protein sequence ID" value="MDQ0380712.1"/>
    <property type="molecule type" value="Genomic_DNA"/>
</dbReference>